<feature type="region of interest" description="Disordered" evidence="1">
    <location>
        <begin position="55"/>
        <end position="84"/>
    </location>
</feature>
<reference evidence="2 3" key="1">
    <citation type="submission" date="2020-02" db="EMBL/GenBank/DDBJ databases">
        <authorList>
            <person name="Ferguson B K."/>
        </authorList>
    </citation>
    <scope>NUCLEOTIDE SEQUENCE [LARGE SCALE GENOMIC DNA]</scope>
</reference>
<feature type="compositionally biased region" description="Acidic residues" evidence="1">
    <location>
        <begin position="72"/>
        <end position="81"/>
    </location>
</feature>
<accession>A0A6H5IW45</accession>
<evidence type="ECO:0000313" key="3">
    <source>
        <dbReference type="Proteomes" id="UP000479190"/>
    </source>
</evidence>
<gene>
    <name evidence="2" type="ORF">TBRA_LOCUS14191</name>
</gene>
<dbReference type="EMBL" id="CADCXV010001206">
    <property type="protein sequence ID" value="CAB0042577.1"/>
    <property type="molecule type" value="Genomic_DNA"/>
</dbReference>
<organism evidence="2 3">
    <name type="scientific">Trichogramma brassicae</name>
    <dbReference type="NCBI Taxonomy" id="86971"/>
    <lineage>
        <taxon>Eukaryota</taxon>
        <taxon>Metazoa</taxon>
        <taxon>Ecdysozoa</taxon>
        <taxon>Arthropoda</taxon>
        <taxon>Hexapoda</taxon>
        <taxon>Insecta</taxon>
        <taxon>Pterygota</taxon>
        <taxon>Neoptera</taxon>
        <taxon>Endopterygota</taxon>
        <taxon>Hymenoptera</taxon>
        <taxon>Apocrita</taxon>
        <taxon>Proctotrupomorpha</taxon>
        <taxon>Chalcidoidea</taxon>
        <taxon>Trichogrammatidae</taxon>
        <taxon>Trichogramma</taxon>
    </lineage>
</organism>
<sequence length="230" mass="26494">MINCVKYFAKDVKTEKKEPEVITINKIDSQEACGFCRQPGHAINNCMNFWSTQNEDARDEDARTAAVKSYSEEEDDAYESAEETKTRAAHPVEVVFKEITNPGIMFHRLGEVKQEENIAVVSVIDLPKRENPRYDNNAEWLDTVAKDPIVAKSIHGRILWKWQRNQLFLIPSTSTEGSLPYDEFFRYLHEEAKAQYNGSNISMSESTAFIRNIIHHNFTREERESATDSL</sequence>
<proteinExistence type="predicted"/>
<protein>
    <submittedName>
        <fullName evidence="2">Uncharacterized protein</fullName>
    </submittedName>
</protein>
<dbReference type="Proteomes" id="UP000479190">
    <property type="component" value="Unassembled WGS sequence"/>
</dbReference>
<name>A0A6H5IW45_9HYME</name>
<evidence type="ECO:0000313" key="2">
    <source>
        <dbReference type="EMBL" id="CAB0042577.1"/>
    </source>
</evidence>
<evidence type="ECO:0000256" key="1">
    <source>
        <dbReference type="SAM" id="MobiDB-lite"/>
    </source>
</evidence>
<dbReference type="AlphaFoldDB" id="A0A6H5IW45"/>
<keyword evidence="3" id="KW-1185">Reference proteome</keyword>